<organism evidence="1 2">
    <name type="scientific">Streptosporangium algeriense</name>
    <dbReference type="NCBI Taxonomy" id="1682748"/>
    <lineage>
        <taxon>Bacteria</taxon>
        <taxon>Bacillati</taxon>
        <taxon>Actinomycetota</taxon>
        <taxon>Actinomycetes</taxon>
        <taxon>Streptosporangiales</taxon>
        <taxon>Streptosporangiaceae</taxon>
        <taxon>Streptosporangium</taxon>
    </lineage>
</organism>
<name>A0ABW3E125_9ACTN</name>
<sequence length="127" mass="15045">EHRRVARLVAPVPDWPDDGPALQLQIRDLRRNPTLHDLEECESRTRELLHKSTETHRELERIHDEYRSLKSLLRAYHLGSGVERSEHDRILAELYMRAHHLLFDLPCDLAAAREAVDRYIRALKENR</sequence>
<evidence type="ECO:0000313" key="1">
    <source>
        <dbReference type="EMBL" id="MFD0888756.1"/>
    </source>
</evidence>
<feature type="non-terminal residue" evidence="1">
    <location>
        <position position="1"/>
    </location>
</feature>
<accession>A0ABW3E125</accession>
<protein>
    <submittedName>
        <fullName evidence="1">Uncharacterized protein</fullName>
    </submittedName>
</protein>
<reference evidence="2" key="1">
    <citation type="journal article" date="2019" name="Int. J. Syst. Evol. Microbiol.">
        <title>The Global Catalogue of Microorganisms (GCM) 10K type strain sequencing project: providing services to taxonomists for standard genome sequencing and annotation.</title>
        <authorList>
            <consortium name="The Broad Institute Genomics Platform"/>
            <consortium name="The Broad Institute Genome Sequencing Center for Infectious Disease"/>
            <person name="Wu L."/>
            <person name="Ma J."/>
        </authorList>
    </citation>
    <scope>NUCLEOTIDE SEQUENCE [LARGE SCALE GENOMIC DNA]</scope>
    <source>
        <strain evidence="2">CCUG 62974</strain>
    </source>
</reference>
<keyword evidence="2" id="KW-1185">Reference proteome</keyword>
<dbReference type="Proteomes" id="UP001597024">
    <property type="component" value="Unassembled WGS sequence"/>
</dbReference>
<evidence type="ECO:0000313" key="2">
    <source>
        <dbReference type="Proteomes" id="UP001597024"/>
    </source>
</evidence>
<dbReference type="EMBL" id="JBHTHX010001477">
    <property type="protein sequence ID" value="MFD0888756.1"/>
    <property type="molecule type" value="Genomic_DNA"/>
</dbReference>
<gene>
    <name evidence="1" type="ORF">ACFQ08_29820</name>
</gene>
<proteinExistence type="predicted"/>
<comment type="caution">
    <text evidence="1">The sequence shown here is derived from an EMBL/GenBank/DDBJ whole genome shotgun (WGS) entry which is preliminary data.</text>
</comment>